<keyword evidence="8" id="KW-0175">Coiled coil</keyword>
<evidence type="ECO:0000256" key="9">
    <source>
        <dbReference type="SAM" id="Phobius"/>
    </source>
</evidence>
<dbReference type="InterPro" id="IPR003594">
    <property type="entry name" value="HATPase_dom"/>
</dbReference>
<evidence type="ECO:0000256" key="7">
    <source>
        <dbReference type="ARBA" id="ARBA00023012"/>
    </source>
</evidence>
<keyword evidence="9" id="KW-0812">Transmembrane</keyword>
<evidence type="ECO:0000256" key="4">
    <source>
        <dbReference type="ARBA" id="ARBA00022741"/>
    </source>
</evidence>
<sequence>MFNEKNIPTLIILTPIISILILVSILLYNFVQSQEDYFLQESMQLEKEYISKQKETLKKEVNGLITYIKYQKNLLLENSKKNIKIQMNAFAKNIENNTIKQKNYFKYIIQNANSNTDFMIFDLKNNKLIKEKDIFFRFNEKEDYKKVLKDKKEALIIEDETTLYFFKYIKNKNIVLALKKDIYYLTDDLKYNIARWIESIRFTNNNYFWIHTNTNILIAHGKRKDEIGTDDTRRIDLKGNLYVQKLVRLAIKNYDGTFFKFYSKKEGKERPSTKLSFVKLYNEWNWVISGGIYLDEINNVISKQKNALEKKIKKYIQTAMVIAFLLIICISILSILISQQINKTFQRYQAKVKRKELKLKNLNKNLNVKIEKAIKEAKEKDRAMFHQSRHARMGTMLSMISHQWRQPLSQLSGILMEIETKILFNKADKKFLLKSTEEATNVIEYMSDTVEDFKNFFKKEKDKKEFYISKACENAITLVKDSLTNQKIKLYYKVINDSKIKAYPREYSQVILNLLLNSRDALIENEIKNPRIYLIINTYKNKTIVTVNDNAKGIQLNNIEKIFEPYFSTKKKQGTGLGLYMSKVIIEKNMGGELTVRNAKHGAVFRVIV</sequence>
<feature type="domain" description="Histidine kinase" evidence="10">
    <location>
        <begin position="399"/>
        <end position="609"/>
    </location>
</feature>
<dbReference type="Gene3D" id="3.30.450.20">
    <property type="entry name" value="PAS domain"/>
    <property type="match status" value="1"/>
</dbReference>
<keyword evidence="12" id="KW-1185">Reference proteome</keyword>
<dbReference type="SUPFAM" id="SSF55874">
    <property type="entry name" value="ATPase domain of HSP90 chaperone/DNA topoisomerase II/histidine kinase"/>
    <property type="match status" value="1"/>
</dbReference>
<dbReference type="InterPro" id="IPR005467">
    <property type="entry name" value="His_kinase_dom"/>
</dbReference>
<keyword evidence="4" id="KW-0547">Nucleotide-binding</keyword>
<dbReference type="GO" id="GO:0000155">
    <property type="term" value="F:phosphorelay sensor kinase activity"/>
    <property type="evidence" value="ECO:0007669"/>
    <property type="project" value="InterPro"/>
</dbReference>
<name>A0A4V1M149_9BACT</name>
<evidence type="ECO:0000256" key="2">
    <source>
        <dbReference type="ARBA" id="ARBA00012438"/>
    </source>
</evidence>
<evidence type="ECO:0000256" key="6">
    <source>
        <dbReference type="ARBA" id="ARBA00022840"/>
    </source>
</evidence>
<dbReference type="Gene3D" id="1.10.287.130">
    <property type="match status" value="1"/>
</dbReference>
<evidence type="ECO:0000256" key="3">
    <source>
        <dbReference type="ARBA" id="ARBA00022679"/>
    </source>
</evidence>
<dbReference type="EMBL" id="NXIE01000004">
    <property type="protein sequence ID" value="RXK12206.1"/>
    <property type="molecule type" value="Genomic_DNA"/>
</dbReference>
<comment type="catalytic activity">
    <reaction evidence="1">
        <text>ATP + protein L-histidine = ADP + protein N-phospho-L-histidine.</text>
        <dbReference type="EC" id="2.7.13.3"/>
    </reaction>
</comment>
<dbReference type="PANTHER" id="PTHR43065:SF46">
    <property type="entry name" value="C4-DICARBOXYLATE TRANSPORT SENSOR PROTEIN DCTB"/>
    <property type="match status" value="1"/>
</dbReference>
<keyword evidence="9" id="KW-1133">Transmembrane helix</keyword>
<dbReference type="Gene3D" id="3.30.565.10">
    <property type="entry name" value="Histidine kinase-like ATPase, C-terminal domain"/>
    <property type="match status" value="1"/>
</dbReference>
<dbReference type="OrthoDB" id="9805967at2"/>
<dbReference type="InterPro" id="IPR036097">
    <property type="entry name" value="HisK_dim/P_sf"/>
</dbReference>
<dbReference type="AlphaFoldDB" id="A0A4V1M149"/>
<proteinExistence type="predicted"/>
<dbReference type="InterPro" id="IPR004010">
    <property type="entry name" value="Double_Cache_2"/>
</dbReference>
<comment type="caution">
    <text evidence="11">The sequence shown here is derived from an EMBL/GenBank/DDBJ whole genome shotgun (WGS) entry which is preliminary data.</text>
</comment>
<protein>
    <recommendedName>
        <fullName evidence="2">histidine kinase</fullName>
        <ecNumber evidence="2">2.7.13.3</ecNumber>
    </recommendedName>
</protein>
<accession>A0A4V1M149</accession>
<reference evidence="11 12" key="1">
    <citation type="submission" date="2017-09" db="EMBL/GenBank/DDBJ databases">
        <title>Genomics of the genus Arcobacter.</title>
        <authorList>
            <person name="Perez-Cataluna A."/>
            <person name="Figueras M.J."/>
            <person name="Salas-Masso N."/>
        </authorList>
    </citation>
    <scope>NUCLEOTIDE SEQUENCE [LARGE SCALE GENOMIC DNA]</scope>
    <source>
        <strain evidence="11 12">F156-34</strain>
    </source>
</reference>
<evidence type="ECO:0000313" key="12">
    <source>
        <dbReference type="Proteomes" id="UP000289718"/>
    </source>
</evidence>
<dbReference type="SMART" id="SM00387">
    <property type="entry name" value="HATPase_c"/>
    <property type="match status" value="1"/>
</dbReference>
<dbReference type="InterPro" id="IPR004358">
    <property type="entry name" value="Sig_transdc_His_kin-like_C"/>
</dbReference>
<dbReference type="Proteomes" id="UP000289718">
    <property type="component" value="Unassembled WGS sequence"/>
</dbReference>
<keyword evidence="6" id="KW-0067">ATP-binding</keyword>
<feature type="coiled-coil region" evidence="8">
    <location>
        <begin position="345"/>
        <end position="383"/>
    </location>
</feature>
<feature type="transmembrane region" description="Helical" evidence="9">
    <location>
        <begin position="315"/>
        <end position="337"/>
    </location>
</feature>
<organism evidence="11 12">
    <name type="scientific">Halarcobacter mediterraneus</name>
    <dbReference type="NCBI Taxonomy" id="2023153"/>
    <lineage>
        <taxon>Bacteria</taxon>
        <taxon>Pseudomonadati</taxon>
        <taxon>Campylobacterota</taxon>
        <taxon>Epsilonproteobacteria</taxon>
        <taxon>Campylobacterales</taxon>
        <taxon>Arcobacteraceae</taxon>
        <taxon>Halarcobacter</taxon>
    </lineage>
</organism>
<keyword evidence="3" id="KW-0808">Transferase</keyword>
<feature type="transmembrane region" description="Helical" evidence="9">
    <location>
        <begin position="12"/>
        <end position="31"/>
    </location>
</feature>
<gene>
    <name evidence="11" type="ORF">CP965_10535</name>
</gene>
<dbReference type="Pfam" id="PF08269">
    <property type="entry name" value="dCache_2"/>
    <property type="match status" value="2"/>
</dbReference>
<dbReference type="PANTHER" id="PTHR43065">
    <property type="entry name" value="SENSOR HISTIDINE KINASE"/>
    <property type="match status" value="1"/>
</dbReference>
<dbReference type="InterPro" id="IPR036890">
    <property type="entry name" value="HATPase_C_sf"/>
</dbReference>
<evidence type="ECO:0000256" key="5">
    <source>
        <dbReference type="ARBA" id="ARBA00022777"/>
    </source>
</evidence>
<keyword evidence="7" id="KW-0902">Two-component regulatory system</keyword>
<dbReference type="PRINTS" id="PR00344">
    <property type="entry name" value="BCTRLSENSOR"/>
</dbReference>
<dbReference type="Pfam" id="PF02518">
    <property type="entry name" value="HATPase_c"/>
    <property type="match status" value="1"/>
</dbReference>
<evidence type="ECO:0000256" key="1">
    <source>
        <dbReference type="ARBA" id="ARBA00000085"/>
    </source>
</evidence>
<evidence type="ECO:0000256" key="8">
    <source>
        <dbReference type="SAM" id="Coils"/>
    </source>
</evidence>
<keyword evidence="9" id="KW-0472">Membrane</keyword>
<evidence type="ECO:0000313" key="11">
    <source>
        <dbReference type="EMBL" id="RXK12206.1"/>
    </source>
</evidence>
<dbReference type="PROSITE" id="PS50109">
    <property type="entry name" value="HIS_KIN"/>
    <property type="match status" value="1"/>
</dbReference>
<keyword evidence="5 11" id="KW-0418">Kinase</keyword>
<dbReference type="SUPFAM" id="SSF47384">
    <property type="entry name" value="Homodimeric domain of signal transducing histidine kinase"/>
    <property type="match status" value="1"/>
</dbReference>
<dbReference type="RefSeq" id="WP_129062072.1">
    <property type="nucleotide sequence ID" value="NZ_NXIE01000004.1"/>
</dbReference>
<dbReference type="GO" id="GO:0005524">
    <property type="term" value="F:ATP binding"/>
    <property type="evidence" value="ECO:0007669"/>
    <property type="project" value="UniProtKB-KW"/>
</dbReference>
<dbReference type="EC" id="2.7.13.3" evidence="2"/>
<evidence type="ECO:0000259" key="10">
    <source>
        <dbReference type="PROSITE" id="PS50109"/>
    </source>
</evidence>